<protein>
    <submittedName>
        <fullName evidence="3">F-box protein SKIP24</fullName>
    </submittedName>
</protein>
<evidence type="ECO:0000313" key="4">
    <source>
        <dbReference type="Proteomes" id="UP001180020"/>
    </source>
</evidence>
<feature type="compositionally biased region" description="Basic and acidic residues" evidence="1">
    <location>
        <begin position="1"/>
        <end position="11"/>
    </location>
</feature>
<sequence>MIDEAKKKRGEEEEEEAAMDMSTMPDEIWRKIMEMGVESSTLSYRDLCCLSISCKTLNRISSEDSLWSRLISLDFHSFVPTPNRRPKSLYKSRFRTSSKRDEWIDTVCAMEAEVIDISKGLEPLQMLLSKETETLMGAVAMESMASETVRRESETVTVDAWERKILPAESRIRKLYGEIRACKGHIAILDELCSLQKQKLDKLKEDLASMRYHPVKQYRGQTQKFKLRDYGFFNRYNLRRKGM</sequence>
<reference evidence="3" key="1">
    <citation type="journal article" date="2023" name="Nat. Commun.">
        <title>Diploid and tetraploid genomes of Acorus and the evolution of monocots.</title>
        <authorList>
            <person name="Ma L."/>
            <person name="Liu K.W."/>
            <person name="Li Z."/>
            <person name="Hsiao Y.Y."/>
            <person name="Qi Y."/>
            <person name="Fu T."/>
            <person name="Tang G.D."/>
            <person name="Zhang D."/>
            <person name="Sun W.H."/>
            <person name="Liu D.K."/>
            <person name="Li Y."/>
            <person name="Chen G.Z."/>
            <person name="Liu X.D."/>
            <person name="Liao X.Y."/>
            <person name="Jiang Y.T."/>
            <person name="Yu X."/>
            <person name="Hao Y."/>
            <person name="Huang J."/>
            <person name="Zhao X.W."/>
            <person name="Ke S."/>
            <person name="Chen Y.Y."/>
            <person name="Wu W.L."/>
            <person name="Hsu J.L."/>
            <person name="Lin Y.F."/>
            <person name="Huang M.D."/>
            <person name="Li C.Y."/>
            <person name="Huang L."/>
            <person name="Wang Z.W."/>
            <person name="Zhao X."/>
            <person name="Zhong W.Y."/>
            <person name="Peng D.H."/>
            <person name="Ahmad S."/>
            <person name="Lan S."/>
            <person name="Zhang J.S."/>
            <person name="Tsai W.C."/>
            <person name="Van de Peer Y."/>
            <person name="Liu Z.J."/>
        </authorList>
    </citation>
    <scope>NUCLEOTIDE SEQUENCE</scope>
    <source>
        <strain evidence="3">CP</strain>
    </source>
</reference>
<name>A0AAV9CYA9_ACOCL</name>
<feature type="domain" description="F-box" evidence="2">
    <location>
        <begin position="22"/>
        <end position="70"/>
    </location>
</feature>
<feature type="region of interest" description="Disordered" evidence="1">
    <location>
        <begin position="1"/>
        <end position="21"/>
    </location>
</feature>
<dbReference type="Proteomes" id="UP001180020">
    <property type="component" value="Unassembled WGS sequence"/>
</dbReference>
<evidence type="ECO:0000259" key="2">
    <source>
        <dbReference type="Pfam" id="PF12937"/>
    </source>
</evidence>
<comment type="caution">
    <text evidence="3">The sequence shown here is derived from an EMBL/GenBank/DDBJ whole genome shotgun (WGS) entry which is preliminary data.</text>
</comment>
<evidence type="ECO:0000256" key="1">
    <source>
        <dbReference type="SAM" id="MobiDB-lite"/>
    </source>
</evidence>
<dbReference type="InterPro" id="IPR001810">
    <property type="entry name" value="F-box_dom"/>
</dbReference>
<keyword evidence="4" id="KW-1185">Reference proteome</keyword>
<evidence type="ECO:0000313" key="3">
    <source>
        <dbReference type="EMBL" id="KAK1293800.1"/>
    </source>
</evidence>
<accession>A0AAV9CYA9</accession>
<dbReference type="EMBL" id="JAUJYO010000016">
    <property type="protein sequence ID" value="KAK1293800.1"/>
    <property type="molecule type" value="Genomic_DNA"/>
</dbReference>
<organism evidence="3 4">
    <name type="scientific">Acorus calamus</name>
    <name type="common">Sweet flag</name>
    <dbReference type="NCBI Taxonomy" id="4465"/>
    <lineage>
        <taxon>Eukaryota</taxon>
        <taxon>Viridiplantae</taxon>
        <taxon>Streptophyta</taxon>
        <taxon>Embryophyta</taxon>
        <taxon>Tracheophyta</taxon>
        <taxon>Spermatophyta</taxon>
        <taxon>Magnoliopsida</taxon>
        <taxon>Liliopsida</taxon>
        <taxon>Acoraceae</taxon>
        <taxon>Acorus</taxon>
    </lineage>
</organism>
<proteinExistence type="predicted"/>
<dbReference type="SUPFAM" id="SSF81383">
    <property type="entry name" value="F-box domain"/>
    <property type="match status" value="1"/>
</dbReference>
<dbReference type="Gene3D" id="1.20.1280.50">
    <property type="match status" value="1"/>
</dbReference>
<dbReference type="InterPro" id="IPR036047">
    <property type="entry name" value="F-box-like_dom_sf"/>
</dbReference>
<gene>
    <name evidence="3" type="primary">SKIP24</name>
    <name evidence="3" type="ORF">QJS10_CPA16g01278</name>
</gene>
<dbReference type="Pfam" id="PF12937">
    <property type="entry name" value="F-box-like"/>
    <property type="match status" value="1"/>
</dbReference>
<reference evidence="3" key="2">
    <citation type="submission" date="2023-06" db="EMBL/GenBank/DDBJ databases">
        <authorList>
            <person name="Ma L."/>
            <person name="Liu K.-W."/>
            <person name="Li Z."/>
            <person name="Hsiao Y.-Y."/>
            <person name="Qi Y."/>
            <person name="Fu T."/>
            <person name="Tang G."/>
            <person name="Zhang D."/>
            <person name="Sun W.-H."/>
            <person name="Liu D.-K."/>
            <person name="Li Y."/>
            <person name="Chen G.-Z."/>
            <person name="Liu X.-D."/>
            <person name="Liao X.-Y."/>
            <person name="Jiang Y.-T."/>
            <person name="Yu X."/>
            <person name="Hao Y."/>
            <person name="Huang J."/>
            <person name="Zhao X.-W."/>
            <person name="Ke S."/>
            <person name="Chen Y.-Y."/>
            <person name="Wu W.-L."/>
            <person name="Hsu J.-L."/>
            <person name="Lin Y.-F."/>
            <person name="Huang M.-D."/>
            <person name="Li C.-Y."/>
            <person name="Huang L."/>
            <person name="Wang Z.-W."/>
            <person name="Zhao X."/>
            <person name="Zhong W.-Y."/>
            <person name="Peng D.-H."/>
            <person name="Ahmad S."/>
            <person name="Lan S."/>
            <person name="Zhang J.-S."/>
            <person name="Tsai W.-C."/>
            <person name="Van De Peer Y."/>
            <person name="Liu Z.-J."/>
        </authorList>
    </citation>
    <scope>NUCLEOTIDE SEQUENCE</scope>
    <source>
        <strain evidence="3">CP</strain>
        <tissue evidence="3">Leaves</tissue>
    </source>
</reference>
<dbReference type="AlphaFoldDB" id="A0AAV9CYA9"/>